<evidence type="ECO:0000256" key="1">
    <source>
        <dbReference type="SAM" id="MobiDB-lite"/>
    </source>
</evidence>
<comment type="caution">
    <text evidence="2">The sequence shown here is derived from an EMBL/GenBank/DDBJ whole genome shotgun (WGS) entry which is preliminary data.</text>
</comment>
<evidence type="ECO:0000313" key="3">
    <source>
        <dbReference type="Proteomes" id="UP000193411"/>
    </source>
</evidence>
<protein>
    <submittedName>
        <fullName evidence="2">Uncharacterized protein</fullName>
    </submittedName>
</protein>
<organism evidence="2 3">
    <name type="scientific">Catenaria anguillulae PL171</name>
    <dbReference type="NCBI Taxonomy" id="765915"/>
    <lineage>
        <taxon>Eukaryota</taxon>
        <taxon>Fungi</taxon>
        <taxon>Fungi incertae sedis</taxon>
        <taxon>Blastocladiomycota</taxon>
        <taxon>Blastocladiomycetes</taxon>
        <taxon>Blastocladiales</taxon>
        <taxon>Catenariaceae</taxon>
        <taxon>Catenaria</taxon>
    </lineage>
</organism>
<gene>
    <name evidence="2" type="ORF">BCR44DRAFT_1175402</name>
</gene>
<feature type="compositionally biased region" description="Low complexity" evidence="1">
    <location>
        <begin position="52"/>
        <end position="67"/>
    </location>
</feature>
<sequence length="171" mass="19347">MQIPSHWPFAVHTQQHERLSRRHCFFHCSSTSVAANRYCTMHVHLRRPSHWSRSSFSHTRSSSSGTTRPHRTCSSSLSIKARIAALWWSSSVARLSHHHLRGGRNAVLGSLYSSANRPISLADNMSANAKSTACMVLARTCRFICLSNKWHHDQLPNELLGALEHARDEIN</sequence>
<accession>A0A1Y2I0U6</accession>
<proteinExistence type="predicted"/>
<name>A0A1Y2I0U6_9FUNG</name>
<reference evidence="2 3" key="1">
    <citation type="submission" date="2016-07" db="EMBL/GenBank/DDBJ databases">
        <title>Pervasive Adenine N6-methylation of Active Genes in Fungi.</title>
        <authorList>
            <consortium name="DOE Joint Genome Institute"/>
            <person name="Mondo S.J."/>
            <person name="Dannebaum R.O."/>
            <person name="Kuo R.C."/>
            <person name="Labutti K."/>
            <person name="Haridas S."/>
            <person name="Kuo A."/>
            <person name="Salamov A."/>
            <person name="Ahrendt S.R."/>
            <person name="Lipzen A."/>
            <person name="Sullivan W."/>
            <person name="Andreopoulos W.B."/>
            <person name="Clum A."/>
            <person name="Lindquist E."/>
            <person name="Daum C."/>
            <person name="Ramamoorthy G.K."/>
            <person name="Gryganskyi A."/>
            <person name="Culley D."/>
            <person name="Magnuson J.K."/>
            <person name="James T.Y."/>
            <person name="O'Malley M.A."/>
            <person name="Stajich J.E."/>
            <person name="Spatafora J.W."/>
            <person name="Visel A."/>
            <person name="Grigoriev I.V."/>
        </authorList>
    </citation>
    <scope>NUCLEOTIDE SEQUENCE [LARGE SCALE GENOMIC DNA]</scope>
    <source>
        <strain evidence="2 3">PL171</strain>
    </source>
</reference>
<dbReference type="AlphaFoldDB" id="A0A1Y2I0U6"/>
<keyword evidence="3" id="KW-1185">Reference proteome</keyword>
<feature type="region of interest" description="Disordered" evidence="1">
    <location>
        <begin position="52"/>
        <end position="72"/>
    </location>
</feature>
<dbReference type="Proteomes" id="UP000193411">
    <property type="component" value="Unassembled WGS sequence"/>
</dbReference>
<dbReference type="EMBL" id="MCFL01000003">
    <property type="protein sequence ID" value="ORZ40486.1"/>
    <property type="molecule type" value="Genomic_DNA"/>
</dbReference>
<evidence type="ECO:0000313" key="2">
    <source>
        <dbReference type="EMBL" id="ORZ40486.1"/>
    </source>
</evidence>